<dbReference type="EMBL" id="AP023366">
    <property type="protein sequence ID" value="BCJ88289.1"/>
    <property type="molecule type" value="Genomic_DNA"/>
</dbReference>
<organism evidence="5 6">
    <name type="scientific">Effusibacillus dendaii</name>
    <dbReference type="NCBI Taxonomy" id="2743772"/>
    <lineage>
        <taxon>Bacteria</taxon>
        <taxon>Bacillati</taxon>
        <taxon>Bacillota</taxon>
        <taxon>Bacilli</taxon>
        <taxon>Bacillales</taxon>
        <taxon>Alicyclobacillaceae</taxon>
        <taxon>Effusibacillus</taxon>
    </lineage>
</organism>
<evidence type="ECO:0000256" key="2">
    <source>
        <dbReference type="ARBA" id="ARBA00023295"/>
    </source>
</evidence>
<feature type="domain" description="LysM" evidence="3">
    <location>
        <begin position="35"/>
        <end position="78"/>
    </location>
</feature>
<dbReference type="SUPFAM" id="SSF51445">
    <property type="entry name" value="(Trans)glycosidases"/>
    <property type="match status" value="1"/>
</dbReference>
<feature type="domain" description="GH18" evidence="4">
    <location>
        <begin position="133"/>
        <end position="453"/>
    </location>
</feature>
<name>A0A7I8DH06_9BACL</name>
<dbReference type="PANTHER" id="PTHR46066:SF2">
    <property type="entry name" value="CHITINASE DOMAIN-CONTAINING PROTEIN 1"/>
    <property type="match status" value="1"/>
</dbReference>
<dbReference type="Pfam" id="PF01476">
    <property type="entry name" value="LysM"/>
    <property type="match status" value="2"/>
</dbReference>
<dbReference type="CDD" id="cd00118">
    <property type="entry name" value="LysM"/>
    <property type="match status" value="2"/>
</dbReference>
<keyword evidence="6" id="KW-1185">Reference proteome</keyword>
<dbReference type="InterPro" id="IPR001223">
    <property type="entry name" value="Glyco_hydro18_cat"/>
</dbReference>
<sequence>MKPIYQKILLLILSIICFSSDGLPVYANRAPDSFVIYEVKTGDTLTKIANVYHQSVAAIKTTNGLSGERIVPGQSLILSGNEYILAAGDSIWKIAERHGISQEEIIRVNNVQNPLNTWTGTKIVVPQPQKTSIMTGAYMVPKNKLSDLWLLRQYSPLVTQIGIFEYHPDHNGTLSPLYATTAIKESWKQHSEPVAVVTNLTQKGFDPELAHRLLKTPKLRRKLIQNIDILLRTQGYKGVNIDFEQLYPQDREFFNQFMNELAQKLKRNHFTLSIAVPAKQGDQTPSYLAGYDYAALGKVVDYFFLMTYDWHWLGGPAGPIAPIRQVRATLNYAVTRVPKQKLFLGIPMYAYDWTLSPNGKTSGKSYAQSQAIELAMDHGSPIQYDKESESPYFYYTDASGGKHVVWFEDARSIVKKYRLITKYNIKGMGGWKLGLSFPQAESIASRMFQIVKP</sequence>
<dbReference type="GO" id="GO:0016798">
    <property type="term" value="F:hydrolase activity, acting on glycosyl bonds"/>
    <property type="evidence" value="ECO:0007669"/>
    <property type="project" value="UniProtKB-KW"/>
</dbReference>
<dbReference type="KEGG" id="eff:skT53_32740"/>
<dbReference type="SMART" id="SM00257">
    <property type="entry name" value="LysM"/>
    <property type="match status" value="2"/>
</dbReference>
<dbReference type="CDD" id="cd02874">
    <property type="entry name" value="GH18_CFLE_spore_hydrolase"/>
    <property type="match status" value="1"/>
</dbReference>
<proteinExistence type="predicted"/>
<dbReference type="Gene3D" id="3.10.350.10">
    <property type="entry name" value="LysM domain"/>
    <property type="match status" value="2"/>
</dbReference>
<evidence type="ECO:0000313" key="6">
    <source>
        <dbReference type="Proteomes" id="UP000593802"/>
    </source>
</evidence>
<dbReference type="GO" id="GO:0005975">
    <property type="term" value="P:carbohydrate metabolic process"/>
    <property type="evidence" value="ECO:0007669"/>
    <property type="project" value="InterPro"/>
</dbReference>
<dbReference type="RefSeq" id="WP_200758922.1">
    <property type="nucleotide sequence ID" value="NZ_AP023366.1"/>
</dbReference>
<dbReference type="InterPro" id="IPR017853">
    <property type="entry name" value="GH"/>
</dbReference>
<gene>
    <name evidence="5" type="primary">ydhD</name>
    <name evidence="5" type="ORF">skT53_32740</name>
</gene>
<evidence type="ECO:0000256" key="1">
    <source>
        <dbReference type="ARBA" id="ARBA00022801"/>
    </source>
</evidence>
<evidence type="ECO:0000259" key="4">
    <source>
        <dbReference type="PROSITE" id="PS51910"/>
    </source>
</evidence>
<dbReference type="GO" id="GO:0070492">
    <property type="term" value="F:oligosaccharide binding"/>
    <property type="evidence" value="ECO:0007669"/>
    <property type="project" value="TreeGrafter"/>
</dbReference>
<evidence type="ECO:0000259" key="3">
    <source>
        <dbReference type="PROSITE" id="PS51782"/>
    </source>
</evidence>
<dbReference type="InterPro" id="IPR036779">
    <property type="entry name" value="LysM_dom_sf"/>
</dbReference>
<dbReference type="InterPro" id="IPR029070">
    <property type="entry name" value="Chitinase_insertion_sf"/>
</dbReference>
<dbReference type="InterPro" id="IPR011583">
    <property type="entry name" value="Chitinase_II/V-like_cat"/>
</dbReference>
<accession>A0A7I8DH06</accession>
<dbReference type="InterPro" id="IPR041704">
    <property type="entry name" value="CFLE_GH18"/>
</dbReference>
<protein>
    <submittedName>
        <fullName evidence="5">Putative sporulation-specific glycosylase YdhD</fullName>
    </submittedName>
</protein>
<dbReference type="Gene3D" id="3.20.20.80">
    <property type="entry name" value="Glycosidases"/>
    <property type="match status" value="1"/>
</dbReference>
<dbReference type="PROSITE" id="PS51782">
    <property type="entry name" value="LYSM"/>
    <property type="match status" value="2"/>
</dbReference>
<dbReference type="SMART" id="SM00636">
    <property type="entry name" value="Glyco_18"/>
    <property type="match status" value="1"/>
</dbReference>
<dbReference type="Gene3D" id="3.10.50.10">
    <property type="match status" value="1"/>
</dbReference>
<dbReference type="Proteomes" id="UP000593802">
    <property type="component" value="Chromosome"/>
</dbReference>
<evidence type="ECO:0000313" key="5">
    <source>
        <dbReference type="EMBL" id="BCJ88289.1"/>
    </source>
</evidence>
<dbReference type="GO" id="GO:0012505">
    <property type="term" value="C:endomembrane system"/>
    <property type="evidence" value="ECO:0007669"/>
    <property type="project" value="TreeGrafter"/>
</dbReference>
<dbReference type="GO" id="GO:0008061">
    <property type="term" value="F:chitin binding"/>
    <property type="evidence" value="ECO:0007669"/>
    <property type="project" value="InterPro"/>
</dbReference>
<dbReference type="InterPro" id="IPR018392">
    <property type="entry name" value="LysM"/>
</dbReference>
<keyword evidence="2" id="KW-0326">Glycosidase</keyword>
<dbReference type="Pfam" id="PF00704">
    <property type="entry name" value="Glyco_hydro_18"/>
    <property type="match status" value="1"/>
</dbReference>
<reference evidence="5 6" key="1">
    <citation type="submission" date="2020-08" db="EMBL/GenBank/DDBJ databases">
        <title>Complete Genome Sequence of Effusibacillus dendaii Strain skT53, Isolated from Farmland soil.</title>
        <authorList>
            <person name="Konishi T."/>
            <person name="Kawasaki H."/>
        </authorList>
    </citation>
    <scope>NUCLEOTIDE SEQUENCE [LARGE SCALE GENOMIC DNA]</scope>
    <source>
        <strain evidence="6">skT53</strain>
    </source>
</reference>
<keyword evidence="1" id="KW-0378">Hydrolase</keyword>
<dbReference type="PROSITE" id="PS51910">
    <property type="entry name" value="GH18_2"/>
    <property type="match status" value="1"/>
</dbReference>
<dbReference type="SUPFAM" id="SSF54106">
    <property type="entry name" value="LysM domain"/>
    <property type="match status" value="2"/>
</dbReference>
<dbReference type="AlphaFoldDB" id="A0A7I8DH06"/>
<feature type="domain" description="LysM" evidence="3">
    <location>
        <begin position="81"/>
        <end position="125"/>
    </location>
</feature>
<dbReference type="PANTHER" id="PTHR46066">
    <property type="entry name" value="CHITINASE DOMAIN-CONTAINING PROTEIN 1 FAMILY MEMBER"/>
    <property type="match status" value="1"/>
</dbReference>